<dbReference type="AlphaFoldDB" id="A0A7X8XVY8"/>
<reference evidence="1 2" key="1">
    <citation type="submission" date="2020-04" db="EMBL/GenBank/DDBJ databases">
        <title>Flammeovirga sp. SR4, a novel species isolated from seawater.</title>
        <authorList>
            <person name="Wang X."/>
        </authorList>
    </citation>
    <scope>NUCLEOTIDE SEQUENCE [LARGE SCALE GENOMIC DNA]</scope>
    <source>
        <strain evidence="1 2">SR4</strain>
    </source>
</reference>
<accession>A0A7X8XVY8</accession>
<evidence type="ECO:0000313" key="2">
    <source>
        <dbReference type="Proteomes" id="UP000585050"/>
    </source>
</evidence>
<keyword evidence="2" id="KW-1185">Reference proteome</keyword>
<comment type="caution">
    <text evidence="1">The sequence shown here is derived from an EMBL/GenBank/DDBJ whole genome shotgun (WGS) entry which is preliminary data.</text>
</comment>
<protein>
    <submittedName>
        <fullName evidence="1">Uncharacterized protein</fullName>
    </submittedName>
</protein>
<dbReference type="Proteomes" id="UP000585050">
    <property type="component" value="Unassembled WGS sequence"/>
</dbReference>
<proteinExistence type="predicted"/>
<name>A0A7X8XVY8_9BACT</name>
<sequence length="47" mass="5540">MKSAKKNINYEIKHQDGKVLVYKDNELVKTFRNEMIAIGYINTPDLR</sequence>
<dbReference type="RefSeq" id="WP_168882501.1">
    <property type="nucleotide sequence ID" value="NZ_JABAIL010000003.1"/>
</dbReference>
<gene>
    <name evidence="1" type="ORF">HGP29_11245</name>
</gene>
<dbReference type="EMBL" id="JABAIL010000003">
    <property type="protein sequence ID" value="NLR91787.1"/>
    <property type="molecule type" value="Genomic_DNA"/>
</dbReference>
<organism evidence="1 2">
    <name type="scientific">Flammeovirga agarivorans</name>
    <dbReference type="NCBI Taxonomy" id="2726742"/>
    <lineage>
        <taxon>Bacteria</taxon>
        <taxon>Pseudomonadati</taxon>
        <taxon>Bacteroidota</taxon>
        <taxon>Cytophagia</taxon>
        <taxon>Cytophagales</taxon>
        <taxon>Flammeovirgaceae</taxon>
        <taxon>Flammeovirga</taxon>
    </lineage>
</organism>
<evidence type="ECO:0000313" key="1">
    <source>
        <dbReference type="EMBL" id="NLR91787.1"/>
    </source>
</evidence>